<keyword evidence="3 10" id="KW-0028">Amino-acid biosynthesis</keyword>
<feature type="active site" evidence="10 11">
    <location>
        <position position="181"/>
    </location>
</feature>
<evidence type="ECO:0000256" key="11">
    <source>
        <dbReference type="PIRSR" id="PIRSR000495-1"/>
    </source>
</evidence>
<reference evidence="13" key="1">
    <citation type="submission" date="2020-10" db="EMBL/GenBank/DDBJ databases">
        <title>Connecting structure to function with the recovery of over 1000 high-quality activated sludge metagenome-assembled genomes encoding full-length rRNA genes using long-read sequencing.</title>
        <authorList>
            <person name="Singleton C.M."/>
            <person name="Petriglieri F."/>
            <person name="Kristensen J.M."/>
            <person name="Kirkegaard R.H."/>
            <person name="Michaelsen T.Y."/>
            <person name="Andersen M.H."/>
            <person name="Karst S.M."/>
            <person name="Dueholm M.S."/>
            <person name="Nielsen P.H."/>
            <person name="Albertsen M."/>
        </authorList>
    </citation>
    <scope>NUCLEOTIDE SEQUENCE</scope>
    <source>
        <strain evidence="13">OdNE_18-Q3-R46-58_BAT3C.305</strain>
    </source>
</reference>
<organism evidence="13 14">
    <name type="scientific">Candidatus Dechloromonas phosphorivorans</name>
    <dbReference type="NCBI Taxonomy" id="2899244"/>
    <lineage>
        <taxon>Bacteria</taxon>
        <taxon>Pseudomonadati</taxon>
        <taxon>Pseudomonadota</taxon>
        <taxon>Betaproteobacteria</taxon>
        <taxon>Rhodocyclales</taxon>
        <taxon>Azonexaceae</taxon>
        <taxon>Dechloromonas</taxon>
    </lineage>
</organism>
<name>A0A9D7QLA4_9RHOO</name>
<dbReference type="EC" id="4.3.2.10" evidence="10"/>
<dbReference type="GO" id="GO:0016829">
    <property type="term" value="F:lyase activity"/>
    <property type="evidence" value="ECO:0007669"/>
    <property type="project" value="UniProtKB-KW"/>
</dbReference>
<evidence type="ECO:0000256" key="5">
    <source>
        <dbReference type="ARBA" id="ARBA00022962"/>
    </source>
</evidence>
<dbReference type="GO" id="GO:0005737">
    <property type="term" value="C:cytoplasm"/>
    <property type="evidence" value="ECO:0007669"/>
    <property type="project" value="UniProtKB-SubCell"/>
</dbReference>
<keyword evidence="6 10" id="KW-0368">Histidine biosynthesis</keyword>
<evidence type="ECO:0000256" key="2">
    <source>
        <dbReference type="ARBA" id="ARBA00022490"/>
    </source>
</evidence>
<dbReference type="EMBL" id="JADKBR010000017">
    <property type="protein sequence ID" value="MBK8891197.1"/>
    <property type="molecule type" value="Genomic_DNA"/>
</dbReference>
<evidence type="ECO:0000256" key="10">
    <source>
        <dbReference type="HAMAP-Rule" id="MF_00278"/>
    </source>
</evidence>
<comment type="pathway">
    <text evidence="1 10">Amino-acid biosynthesis; L-histidine biosynthesis; L-histidine from 5-phospho-alpha-D-ribose 1-diphosphate: step 5/9.</text>
</comment>
<accession>A0A9D7QLA4</accession>
<evidence type="ECO:0000256" key="7">
    <source>
        <dbReference type="ARBA" id="ARBA00023239"/>
    </source>
</evidence>
<dbReference type="PANTHER" id="PTHR42701:SF2">
    <property type="entry name" value="IMIDAZOLE GLYCEROL PHOSPHATE SYNTHASE SUBUNIT HISH 1"/>
    <property type="match status" value="1"/>
</dbReference>
<protein>
    <recommendedName>
        <fullName evidence="10">Imidazole glycerol phosphate synthase subunit HisH</fullName>
        <ecNumber evidence="10">4.3.2.10</ecNumber>
    </recommendedName>
    <alternativeName>
        <fullName evidence="10">IGP synthase glutaminase subunit</fullName>
        <ecNumber evidence="10">3.5.1.2</ecNumber>
    </alternativeName>
    <alternativeName>
        <fullName evidence="10">IGP synthase subunit HisH</fullName>
    </alternativeName>
    <alternativeName>
        <fullName evidence="10">ImGP synthase subunit HisH</fullName>
        <shortName evidence="10">IGPS subunit HisH</shortName>
    </alternativeName>
</protein>
<dbReference type="InterPro" id="IPR017926">
    <property type="entry name" value="GATASE"/>
</dbReference>
<dbReference type="GO" id="GO:0000105">
    <property type="term" value="P:L-histidine biosynthetic process"/>
    <property type="evidence" value="ECO:0007669"/>
    <property type="project" value="UniProtKB-UniRule"/>
</dbReference>
<dbReference type="AlphaFoldDB" id="A0A9D7QLA4"/>
<dbReference type="Pfam" id="PF00117">
    <property type="entry name" value="GATase"/>
    <property type="match status" value="1"/>
</dbReference>
<comment type="subcellular location">
    <subcellularLocation>
        <location evidence="10">Cytoplasm</location>
    </subcellularLocation>
</comment>
<comment type="subunit">
    <text evidence="10">Heterodimer of HisH and HisF.</text>
</comment>
<evidence type="ECO:0000259" key="12">
    <source>
        <dbReference type="Pfam" id="PF00117"/>
    </source>
</evidence>
<dbReference type="HAMAP" id="MF_00278">
    <property type="entry name" value="HisH"/>
    <property type="match status" value="1"/>
</dbReference>
<feature type="active site" evidence="10 11">
    <location>
        <position position="183"/>
    </location>
</feature>
<dbReference type="InterPro" id="IPR029062">
    <property type="entry name" value="Class_I_gatase-like"/>
</dbReference>
<comment type="function">
    <text evidence="10">IGPS catalyzes the conversion of PRFAR and glutamine to IGP, AICAR and glutamate. The HisH subunit catalyzes the hydrolysis of glutamine to glutamate and ammonia as part of the synthesis of IGP and AICAR. The resulting ammonia molecule is channeled to the active site of HisF.</text>
</comment>
<proteinExistence type="inferred from homology"/>
<dbReference type="PROSITE" id="PS51273">
    <property type="entry name" value="GATASE_TYPE_1"/>
    <property type="match status" value="1"/>
</dbReference>
<keyword evidence="2 10" id="KW-0963">Cytoplasm</keyword>
<dbReference type="GO" id="GO:0000107">
    <property type="term" value="F:imidazoleglycerol-phosphate synthase activity"/>
    <property type="evidence" value="ECO:0007669"/>
    <property type="project" value="UniProtKB-UniRule"/>
</dbReference>
<keyword evidence="4 10" id="KW-0378">Hydrolase</keyword>
<dbReference type="CDD" id="cd01748">
    <property type="entry name" value="GATase1_IGP_Synthase"/>
    <property type="match status" value="1"/>
</dbReference>
<gene>
    <name evidence="10 13" type="primary">hisH</name>
    <name evidence="13" type="ORF">IPN75_12905</name>
</gene>
<dbReference type="PANTHER" id="PTHR42701">
    <property type="entry name" value="IMIDAZOLE GLYCEROL PHOSPHATE SYNTHASE SUBUNIT HISH"/>
    <property type="match status" value="1"/>
</dbReference>
<dbReference type="PIRSF" id="PIRSF000495">
    <property type="entry name" value="Amidotransf_hisH"/>
    <property type="match status" value="1"/>
</dbReference>
<evidence type="ECO:0000256" key="8">
    <source>
        <dbReference type="ARBA" id="ARBA00047838"/>
    </source>
</evidence>
<evidence type="ECO:0000256" key="1">
    <source>
        <dbReference type="ARBA" id="ARBA00005091"/>
    </source>
</evidence>
<evidence type="ECO:0000256" key="3">
    <source>
        <dbReference type="ARBA" id="ARBA00022605"/>
    </source>
</evidence>
<dbReference type="EC" id="3.5.1.2" evidence="10"/>
<dbReference type="GO" id="GO:0004359">
    <property type="term" value="F:glutaminase activity"/>
    <property type="evidence" value="ECO:0007669"/>
    <property type="project" value="UniProtKB-EC"/>
</dbReference>
<evidence type="ECO:0000256" key="6">
    <source>
        <dbReference type="ARBA" id="ARBA00023102"/>
    </source>
</evidence>
<evidence type="ECO:0000256" key="4">
    <source>
        <dbReference type="ARBA" id="ARBA00022801"/>
    </source>
</evidence>
<evidence type="ECO:0000256" key="9">
    <source>
        <dbReference type="ARBA" id="ARBA00049534"/>
    </source>
</evidence>
<dbReference type="Proteomes" id="UP000808146">
    <property type="component" value="Unassembled WGS sequence"/>
</dbReference>
<feature type="active site" description="Nucleophile" evidence="10 11">
    <location>
        <position position="72"/>
    </location>
</feature>
<evidence type="ECO:0000313" key="14">
    <source>
        <dbReference type="Proteomes" id="UP000808146"/>
    </source>
</evidence>
<evidence type="ECO:0000313" key="13">
    <source>
        <dbReference type="EMBL" id="MBK8891197.1"/>
    </source>
</evidence>
<dbReference type="SUPFAM" id="SSF52317">
    <property type="entry name" value="Class I glutamine amidotransferase-like"/>
    <property type="match status" value="1"/>
</dbReference>
<keyword evidence="5 10" id="KW-0315">Glutamine amidotransferase</keyword>
<comment type="caution">
    <text evidence="13">The sequence shown here is derived from an EMBL/GenBank/DDBJ whole genome shotgun (WGS) entry which is preliminary data.</text>
</comment>
<feature type="domain" description="Glutamine amidotransferase" evidence="12">
    <location>
        <begin position="7"/>
        <end position="197"/>
    </location>
</feature>
<comment type="catalytic activity">
    <reaction evidence="9 10">
        <text>L-glutamine + H2O = L-glutamate + NH4(+)</text>
        <dbReference type="Rhea" id="RHEA:15889"/>
        <dbReference type="ChEBI" id="CHEBI:15377"/>
        <dbReference type="ChEBI" id="CHEBI:28938"/>
        <dbReference type="ChEBI" id="CHEBI:29985"/>
        <dbReference type="ChEBI" id="CHEBI:58359"/>
        <dbReference type="EC" id="3.5.1.2"/>
    </reaction>
</comment>
<sequence length="201" mass="21816">MGNLRSVSQALEHVAVGQKVVVTADPAVVAAAERVVFPGQGAMPDCMREVDARGLRSAVLAAAKEKPFLGICIGLQMLFEHSDEGDVAGLGVFAGDVRRFPNEKMVDRSGQRLKVPHMGWNQVQQSPHALWAGIGDCARFYFVHSYCVQPGDPAAVTGTTEYGIPFTCAVGRDNIFAVQFHPEKSAQDGLRLLKNFVEWHP</sequence>
<dbReference type="Gene3D" id="3.40.50.880">
    <property type="match status" value="1"/>
</dbReference>
<dbReference type="InterPro" id="IPR010139">
    <property type="entry name" value="Imidazole-glycPsynth_HisH"/>
</dbReference>
<comment type="catalytic activity">
    <reaction evidence="8 10">
        <text>5-[(5-phospho-1-deoxy-D-ribulos-1-ylimino)methylamino]-1-(5-phospho-beta-D-ribosyl)imidazole-4-carboxamide + L-glutamine = D-erythro-1-(imidazol-4-yl)glycerol 3-phosphate + 5-amino-1-(5-phospho-beta-D-ribosyl)imidazole-4-carboxamide + L-glutamate + H(+)</text>
        <dbReference type="Rhea" id="RHEA:24793"/>
        <dbReference type="ChEBI" id="CHEBI:15378"/>
        <dbReference type="ChEBI" id="CHEBI:29985"/>
        <dbReference type="ChEBI" id="CHEBI:58278"/>
        <dbReference type="ChEBI" id="CHEBI:58359"/>
        <dbReference type="ChEBI" id="CHEBI:58475"/>
        <dbReference type="ChEBI" id="CHEBI:58525"/>
        <dbReference type="EC" id="4.3.2.10"/>
    </reaction>
</comment>
<dbReference type="NCBIfam" id="TIGR01855">
    <property type="entry name" value="IMP_synth_hisH"/>
    <property type="match status" value="1"/>
</dbReference>
<keyword evidence="7 10" id="KW-0456">Lyase</keyword>